<sequence>MSQQPLTG</sequence>
<reference evidence="1" key="1">
    <citation type="submission" date="2014-08" db="EMBL/GenBank/DDBJ databases">
        <authorList>
            <person name="Falentin Helene"/>
        </authorList>
    </citation>
    <scope>NUCLEOTIDE SEQUENCE</scope>
</reference>
<proteinExistence type="predicted"/>
<protein>
    <submittedName>
        <fullName evidence="1">Uncharacterized protein</fullName>
    </submittedName>
</protein>
<name>A0A0B7NYJ0_PROFF</name>
<evidence type="ECO:0000313" key="1">
    <source>
        <dbReference type="EMBL" id="CEP25693.1"/>
    </source>
</evidence>
<gene>
    <name evidence="1" type="ORF">PFCIRM138_10705</name>
</gene>
<organism evidence="1">
    <name type="scientific">Propionibacterium freudenreichii subsp. freudenreichii</name>
    <dbReference type="NCBI Taxonomy" id="66712"/>
    <lineage>
        <taxon>Bacteria</taxon>
        <taxon>Bacillati</taxon>
        <taxon>Actinomycetota</taxon>
        <taxon>Actinomycetes</taxon>
        <taxon>Propionibacteriales</taxon>
        <taxon>Propionibacteriaceae</taxon>
        <taxon>Propionibacterium</taxon>
    </lineage>
</organism>
<dbReference type="EMBL" id="LM676381">
    <property type="protein sequence ID" value="CEP25693.1"/>
    <property type="molecule type" value="Genomic_DNA"/>
</dbReference>
<accession>A0A0B7NYJ0</accession>